<dbReference type="VEuPathDB" id="FungiDB:ACJ73_08172"/>
<protein>
    <submittedName>
        <fullName evidence="2">Uncharacterized protein</fullName>
    </submittedName>
</protein>
<dbReference type="AlphaFoldDB" id="A0A1J9PVX3"/>
<evidence type="ECO:0000313" key="3">
    <source>
        <dbReference type="Proteomes" id="UP000242791"/>
    </source>
</evidence>
<feature type="region of interest" description="Disordered" evidence="1">
    <location>
        <begin position="14"/>
        <end position="39"/>
    </location>
</feature>
<feature type="compositionally biased region" description="Polar residues" evidence="1">
    <location>
        <begin position="15"/>
        <end position="24"/>
    </location>
</feature>
<organism evidence="2 3">
    <name type="scientific">Blastomyces percursus</name>
    <dbReference type="NCBI Taxonomy" id="1658174"/>
    <lineage>
        <taxon>Eukaryota</taxon>
        <taxon>Fungi</taxon>
        <taxon>Dikarya</taxon>
        <taxon>Ascomycota</taxon>
        <taxon>Pezizomycotina</taxon>
        <taxon>Eurotiomycetes</taxon>
        <taxon>Eurotiomycetidae</taxon>
        <taxon>Onygenales</taxon>
        <taxon>Ajellomycetaceae</taxon>
        <taxon>Blastomyces</taxon>
    </lineage>
</organism>
<name>A0A1J9PVX3_9EURO</name>
<dbReference type="Proteomes" id="UP000242791">
    <property type="component" value="Unassembled WGS sequence"/>
</dbReference>
<gene>
    <name evidence="2" type="ORF">ACJ73_08172</name>
</gene>
<sequence>MADNSLLVRHRQTIFPRTSPSDSSPPLKRVFPGNSADDKRKLQRMIPVNPRSGFITTKKQPTSSAISGVRKEEINPSDRYDVLMKLNQAGPAKAAYGRNSSFNEVVVREVKVHDKEWLSKVIEADHGNIVRLQEALYYDGSI</sequence>
<accession>A0A1J9PVX3</accession>
<evidence type="ECO:0000256" key="1">
    <source>
        <dbReference type="SAM" id="MobiDB-lite"/>
    </source>
</evidence>
<comment type="caution">
    <text evidence="2">The sequence shown here is derived from an EMBL/GenBank/DDBJ whole genome shotgun (WGS) entry which is preliminary data.</text>
</comment>
<reference evidence="2 3" key="1">
    <citation type="submission" date="2015-08" db="EMBL/GenBank/DDBJ databases">
        <title>Emmonsia species relationships and genome sequence.</title>
        <authorList>
            <person name="Cuomo C.A."/>
            <person name="Schwartz I.S."/>
            <person name="Kenyon C."/>
            <person name="De Hoog G.S."/>
            <person name="Govender N.P."/>
            <person name="Botha A."/>
            <person name="Moreno L."/>
            <person name="De Vries M."/>
            <person name="Munoz J.F."/>
            <person name="Stielow J.B."/>
        </authorList>
    </citation>
    <scope>NUCLEOTIDE SEQUENCE [LARGE SCALE GENOMIC DNA]</scope>
    <source>
        <strain evidence="2 3">EI222</strain>
    </source>
</reference>
<dbReference type="OrthoDB" id="4188793at2759"/>
<proteinExistence type="predicted"/>
<keyword evidence="3" id="KW-1185">Reference proteome</keyword>
<evidence type="ECO:0000313" key="2">
    <source>
        <dbReference type="EMBL" id="OJD20497.1"/>
    </source>
</evidence>
<dbReference type="EMBL" id="LGTZ01001845">
    <property type="protein sequence ID" value="OJD20497.1"/>
    <property type="molecule type" value="Genomic_DNA"/>
</dbReference>
<dbReference type="STRING" id="1658174.A0A1J9PVX3"/>